<dbReference type="PANTHER" id="PTHR42789">
    <property type="entry name" value="D-ISOMER SPECIFIC 2-HYDROXYACID DEHYDROGENASE FAMILY PROTEIN (AFU_ORTHOLOGUE AFUA_6G10090)"/>
    <property type="match status" value="1"/>
</dbReference>
<keyword evidence="8" id="KW-1185">Reference proteome</keyword>
<evidence type="ECO:0000256" key="2">
    <source>
        <dbReference type="ARBA" id="ARBA00023002"/>
    </source>
</evidence>
<keyword evidence="2 4" id="KW-0560">Oxidoreductase</keyword>
<name>A0ABR8PW74_9CLOT</name>
<dbReference type="Gene3D" id="3.40.50.720">
    <property type="entry name" value="NAD(P)-binding Rossmann-like Domain"/>
    <property type="match status" value="2"/>
</dbReference>
<evidence type="ECO:0000313" key="7">
    <source>
        <dbReference type="EMBL" id="MBD7912384.1"/>
    </source>
</evidence>
<dbReference type="InterPro" id="IPR006140">
    <property type="entry name" value="D-isomer_DH_NAD-bd"/>
</dbReference>
<evidence type="ECO:0000259" key="6">
    <source>
        <dbReference type="Pfam" id="PF02826"/>
    </source>
</evidence>
<dbReference type="SUPFAM" id="SSF52283">
    <property type="entry name" value="Formate/glycerate dehydrogenase catalytic domain-like"/>
    <property type="match status" value="1"/>
</dbReference>
<dbReference type="PANTHER" id="PTHR42789:SF1">
    <property type="entry name" value="D-ISOMER SPECIFIC 2-HYDROXYACID DEHYDROGENASE FAMILY PROTEIN (AFU_ORTHOLOGUE AFUA_6G10090)"/>
    <property type="match status" value="1"/>
</dbReference>
<accession>A0ABR8PW74</accession>
<protein>
    <submittedName>
        <fullName evidence="7">Phosphoglycerate dehydrogenase</fullName>
    </submittedName>
</protein>
<dbReference type="RefSeq" id="WP_191769339.1">
    <property type="nucleotide sequence ID" value="NZ_JACSRA010000023.1"/>
</dbReference>
<proteinExistence type="inferred from homology"/>
<dbReference type="CDD" id="cd12172">
    <property type="entry name" value="PGDH_like_2"/>
    <property type="match status" value="1"/>
</dbReference>
<evidence type="ECO:0000256" key="4">
    <source>
        <dbReference type="RuleBase" id="RU003719"/>
    </source>
</evidence>
<evidence type="ECO:0000313" key="8">
    <source>
        <dbReference type="Proteomes" id="UP000627781"/>
    </source>
</evidence>
<organism evidence="7 8">
    <name type="scientific">Clostridium cibarium</name>
    <dbReference type="NCBI Taxonomy" id="2762247"/>
    <lineage>
        <taxon>Bacteria</taxon>
        <taxon>Bacillati</taxon>
        <taxon>Bacillota</taxon>
        <taxon>Clostridia</taxon>
        <taxon>Eubacteriales</taxon>
        <taxon>Clostridiaceae</taxon>
        <taxon>Clostridium</taxon>
    </lineage>
</organism>
<evidence type="ECO:0000256" key="1">
    <source>
        <dbReference type="ARBA" id="ARBA00005854"/>
    </source>
</evidence>
<dbReference type="EMBL" id="JACSRA010000023">
    <property type="protein sequence ID" value="MBD7912384.1"/>
    <property type="molecule type" value="Genomic_DNA"/>
</dbReference>
<evidence type="ECO:0000256" key="3">
    <source>
        <dbReference type="ARBA" id="ARBA00023027"/>
    </source>
</evidence>
<dbReference type="InterPro" id="IPR050857">
    <property type="entry name" value="D-2-hydroxyacid_DH"/>
</dbReference>
<feature type="domain" description="D-isomer specific 2-hydroxyacid dehydrogenase NAD-binding" evidence="6">
    <location>
        <begin position="112"/>
        <end position="284"/>
    </location>
</feature>
<dbReference type="InterPro" id="IPR036291">
    <property type="entry name" value="NAD(P)-bd_dom_sf"/>
</dbReference>
<dbReference type="Pfam" id="PF02826">
    <property type="entry name" value="2-Hacid_dh_C"/>
    <property type="match status" value="1"/>
</dbReference>
<comment type="caution">
    <text evidence="7">The sequence shown here is derived from an EMBL/GenBank/DDBJ whole genome shotgun (WGS) entry which is preliminary data.</text>
</comment>
<comment type="similarity">
    <text evidence="1 4">Belongs to the D-isomer specific 2-hydroxyacid dehydrogenase family.</text>
</comment>
<dbReference type="Proteomes" id="UP000627781">
    <property type="component" value="Unassembled WGS sequence"/>
</dbReference>
<dbReference type="InterPro" id="IPR006139">
    <property type="entry name" value="D-isomer_2_OHA_DH_cat_dom"/>
</dbReference>
<reference evidence="7 8" key="1">
    <citation type="submission" date="2020-08" db="EMBL/GenBank/DDBJ databases">
        <title>A Genomic Blueprint of the Chicken Gut Microbiome.</title>
        <authorList>
            <person name="Gilroy R."/>
            <person name="Ravi A."/>
            <person name="Getino M."/>
            <person name="Pursley I."/>
            <person name="Horton D.L."/>
            <person name="Alikhan N.-F."/>
            <person name="Baker D."/>
            <person name="Gharbi K."/>
            <person name="Hall N."/>
            <person name="Watson M."/>
            <person name="Adriaenssens E.M."/>
            <person name="Foster-Nyarko E."/>
            <person name="Jarju S."/>
            <person name="Secka A."/>
            <person name="Antonio M."/>
            <person name="Oren A."/>
            <person name="Chaudhuri R."/>
            <person name="La Ragione R.M."/>
            <person name="Hildebrand F."/>
            <person name="Pallen M.J."/>
        </authorList>
    </citation>
    <scope>NUCLEOTIDE SEQUENCE [LARGE SCALE GENOMIC DNA]</scope>
    <source>
        <strain evidence="7 8">Sa3CVN1</strain>
    </source>
</reference>
<dbReference type="PROSITE" id="PS00671">
    <property type="entry name" value="D_2_HYDROXYACID_DH_3"/>
    <property type="match status" value="1"/>
</dbReference>
<gene>
    <name evidence="7" type="ORF">H9661_13555</name>
</gene>
<dbReference type="Pfam" id="PF00389">
    <property type="entry name" value="2-Hacid_dh"/>
    <property type="match status" value="1"/>
</dbReference>
<dbReference type="InterPro" id="IPR029753">
    <property type="entry name" value="D-isomer_DH_CS"/>
</dbReference>
<dbReference type="SUPFAM" id="SSF51735">
    <property type="entry name" value="NAD(P)-binding Rossmann-fold domains"/>
    <property type="match status" value="1"/>
</dbReference>
<evidence type="ECO:0000259" key="5">
    <source>
        <dbReference type="Pfam" id="PF00389"/>
    </source>
</evidence>
<feature type="domain" description="D-isomer specific 2-hydroxyacid dehydrogenase catalytic" evidence="5">
    <location>
        <begin position="13"/>
        <end position="308"/>
    </location>
</feature>
<sequence length="316" mass="35899">MYNVRITASDVSNLNNEPLELLKKNGFDVKEKPFKNIKNEEEYIEFIKDADALLVGTETLDKKILEKIPNLKFIARRGVGYDSIDVDYCHINNITIARTLGTVESSVSELTMAFILALTRKLEEHSRDIHNGIWNKRLSSGLKGTTLGLVGFGNIGQEVARKASVFDMNLVYYCPHRKIELEERYNVRYVTLDELLKISDFVSLHMPSTEETKNMFTYDKFKKMKKTAMFINTARGSIVNEEDLALALKNRIISGAALDVFQEEPCLDSPVLKLDNVILSPHAGTFTYDTFYSMNLLAANLIVDYFNGVIDNKFII</sequence>
<keyword evidence="3" id="KW-0520">NAD</keyword>